<evidence type="ECO:0000256" key="2">
    <source>
        <dbReference type="SAM" id="MobiDB-lite"/>
    </source>
</evidence>
<proteinExistence type="predicted"/>
<feature type="region of interest" description="Disordered" evidence="2">
    <location>
        <begin position="80"/>
        <end position="122"/>
    </location>
</feature>
<dbReference type="AlphaFoldDB" id="A0A0A9FZ49"/>
<name>A0A0A9FZ49_ARUDO</name>
<evidence type="ECO:0000256" key="1">
    <source>
        <dbReference type="SAM" id="Coils"/>
    </source>
</evidence>
<organism evidence="4">
    <name type="scientific">Arundo donax</name>
    <name type="common">Giant reed</name>
    <name type="synonym">Donax arundinaceus</name>
    <dbReference type="NCBI Taxonomy" id="35708"/>
    <lineage>
        <taxon>Eukaryota</taxon>
        <taxon>Viridiplantae</taxon>
        <taxon>Streptophyta</taxon>
        <taxon>Embryophyta</taxon>
        <taxon>Tracheophyta</taxon>
        <taxon>Spermatophyta</taxon>
        <taxon>Magnoliopsida</taxon>
        <taxon>Liliopsida</taxon>
        <taxon>Poales</taxon>
        <taxon>Poaceae</taxon>
        <taxon>PACMAD clade</taxon>
        <taxon>Arundinoideae</taxon>
        <taxon>Arundineae</taxon>
        <taxon>Arundo</taxon>
    </lineage>
</organism>
<dbReference type="InterPro" id="IPR056888">
    <property type="entry name" value="NET2A-D/KIP1-like_dom"/>
</dbReference>
<dbReference type="PANTHER" id="PTHR31631:SF19">
    <property type="entry name" value="OS01G0835800 PROTEIN"/>
    <property type="match status" value="1"/>
</dbReference>
<reference evidence="4" key="2">
    <citation type="journal article" date="2015" name="Data Brief">
        <title>Shoot transcriptome of the giant reed, Arundo donax.</title>
        <authorList>
            <person name="Barrero R.A."/>
            <person name="Guerrero F.D."/>
            <person name="Moolhuijzen P."/>
            <person name="Goolsby J.A."/>
            <person name="Tidwell J."/>
            <person name="Bellgard S.E."/>
            <person name="Bellgard M.I."/>
        </authorList>
    </citation>
    <scope>NUCLEOTIDE SEQUENCE</scope>
    <source>
        <tissue evidence="4">Shoot tissue taken approximately 20 cm above the soil surface</tissue>
    </source>
</reference>
<feature type="domain" description="NET2A-D/KIP1-like alpha-helical" evidence="3">
    <location>
        <begin position="1"/>
        <end position="77"/>
    </location>
</feature>
<accession>A0A0A9FZ49</accession>
<keyword evidence="1" id="KW-0175">Coiled coil</keyword>
<protein>
    <recommendedName>
        <fullName evidence="3">NET2A-D/KIP1-like alpha-helical domain-containing protein</fullName>
    </recommendedName>
</protein>
<dbReference type="PANTHER" id="PTHR31631">
    <property type="entry name" value="PROTEIN NETWORKED 2D"/>
    <property type="match status" value="1"/>
</dbReference>
<evidence type="ECO:0000313" key="4">
    <source>
        <dbReference type="EMBL" id="JAE16509.1"/>
    </source>
</evidence>
<feature type="coiled-coil region" evidence="1">
    <location>
        <begin position="164"/>
        <end position="216"/>
    </location>
</feature>
<dbReference type="Pfam" id="PF25014">
    <property type="entry name" value="NET2A"/>
    <property type="match status" value="1"/>
</dbReference>
<sequence length="281" mass="31824">MRTEADELHKRLNNLEEEKAALIGDSSMLSERLKQVEEVLQTIQHIEKSVHCENGNIHKQLTETCSSLTDFVEKLDAPLSKEIVDSSQESKGTSSEEDSDEPGTLSGPFQGDSGTAGKSVDEESLDSFDISNEAQEEESDGTLGWQQLVLNGLEGKDKILLKDYASILRNYKDTKKQLSEIEKKNREYHREAISEMKELKSANAMKDDEIRSLRRMWSSLQTKFNTFPLHCVKKSEESSEANTNPSLEDKEIAEIEEYMKQCEDEGPHVSSLEEKFRTEIA</sequence>
<feature type="coiled-coil region" evidence="1">
    <location>
        <begin position="5"/>
        <end position="32"/>
    </location>
</feature>
<dbReference type="EMBL" id="GBRH01181387">
    <property type="protein sequence ID" value="JAE16509.1"/>
    <property type="molecule type" value="Transcribed_RNA"/>
</dbReference>
<evidence type="ECO:0000259" key="3">
    <source>
        <dbReference type="Pfam" id="PF25014"/>
    </source>
</evidence>
<reference evidence="4" key="1">
    <citation type="submission" date="2014-09" db="EMBL/GenBank/DDBJ databases">
        <authorList>
            <person name="Magalhaes I.L.F."/>
            <person name="Oliveira U."/>
            <person name="Santos F.R."/>
            <person name="Vidigal T.H.D.A."/>
            <person name="Brescovit A.D."/>
            <person name="Santos A.J."/>
        </authorList>
    </citation>
    <scope>NUCLEOTIDE SEQUENCE</scope>
    <source>
        <tissue evidence="4">Shoot tissue taken approximately 20 cm above the soil surface</tissue>
    </source>
</reference>